<protein>
    <recommendedName>
        <fullName evidence="2">glycerophosphodiester phosphodiesterase</fullName>
        <ecNumber evidence="2">3.1.4.46</ecNumber>
    </recommendedName>
</protein>
<evidence type="ECO:0000256" key="7">
    <source>
        <dbReference type="ARBA" id="ARBA00047512"/>
    </source>
</evidence>
<dbReference type="AlphaFoldDB" id="A0A5A7REC8"/>
<comment type="similarity">
    <text evidence="1">Belongs to the glycerophosphoryl diester phosphodiesterase family.</text>
</comment>
<evidence type="ECO:0000313" key="11">
    <source>
        <dbReference type="EMBL" id="GER54924.1"/>
    </source>
</evidence>
<dbReference type="EMBL" id="BKCP01011625">
    <property type="protein sequence ID" value="GER54924.1"/>
    <property type="molecule type" value="Genomic_DNA"/>
</dbReference>
<dbReference type="PROSITE" id="PS51704">
    <property type="entry name" value="GP_PDE"/>
    <property type="match status" value="2"/>
</dbReference>
<feature type="domain" description="GP-PDE" evidence="10">
    <location>
        <begin position="43"/>
        <end position="383"/>
    </location>
</feature>
<evidence type="ECO:0000313" key="12">
    <source>
        <dbReference type="Proteomes" id="UP000325081"/>
    </source>
</evidence>
<feature type="signal peptide" evidence="9">
    <location>
        <begin position="1"/>
        <end position="25"/>
    </location>
</feature>
<dbReference type="GO" id="GO:0008889">
    <property type="term" value="F:glycerophosphodiester phosphodiesterase activity"/>
    <property type="evidence" value="ECO:0007669"/>
    <property type="project" value="UniProtKB-EC"/>
</dbReference>
<keyword evidence="4" id="KW-0319">Glycerol metabolism</keyword>
<organism evidence="11 12">
    <name type="scientific">Striga asiatica</name>
    <name type="common">Asiatic witchweed</name>
    <name type="synonym">Buchnera asiatica</name>
    <dbReference type="NCBI Taxonomy" id="4170"/>
    <lineage>
        <taxon>Eukaryota</taxon>
        <taxon>Viridiplantae</taxon>
        <taxon>Streptophyta</taxon>
        <taxon>Embryophyta</taxon>
        <taxon>Tracheophyta</taxon>
        <taxon>Spermatophyta</taxon>
        <taxon>Magnoliopsida</taxon>
        <taxon>eudicotyledons</taxon>
        <taxon>Gunneridae</taxon>
        <taxon>Pentapetalae</taxon>
        <taxon>asterids</taxon>
        <taxon>lamiids</taxon>
        <taxon>Lamiales</taxon>
        <taxon>Orobanchaceae</taxon>
        <taxon>Buchnereae</taxon>
        <taxon>Striga</taxon>
    </lineage>
</organism>
<dbReference type="GO" id="GO:0006071">
    <property type="term" value="P:glycerol metabolic process"/>
    <property type="evidence" value="ECO:0007669"/>
    <property type="project" value="UniProtKB-KW"/>
</dbReference>
<comment type="caution">
    <text evidence="11">The sequence shown here is derived from an EMBL/GenBank/DDBJ whole genome shotgun (WGS) entry which is preliminary data.</text>
</comment>
<evidence type="ECO:0000256" key="2">
    <source>
        <dbReference type="ARBA" id="ARBA00012247"/>
    </source>
</evidence>
<feature type="domain" description="GP-PDE" evidence="10">
    <location>
        <begin position="399"/>
        <end position="718"/>
    </location>
</feature>
<dbReference type="EC" id="3.1.4.46" evidence="2"/>
<dbReference type="GO" id="GO:0006629">
    <property type="term" value="P:lipid metabolic process"/>
    <property type="evidence" value="ECO:0007669"/>
    <property type="project" value="InterPro"/>
</dbReference>
<evidence type="ECO:0000256" key="6">
    <source>
        <dbReference type="ARBA" id="ARBA00023180"/>
    </source>
</evidence>
<name>A0A5A7REC8_STRAF</name>
<feature type="compositionally biased region" description="Pro residues" evidence="8">
    <location>
        <begin position="767"/>
        <end position="785"/>
    </location>
</feature>
<evidence type="ECO:0000256" key="3">
    <source>
        <dbReference type="ARBA" id="ARBA00022729"/>
    </source>
</evidence>
<dbReference type="SUPFAM" id="SSF51695">
    <property type="entry name" value="PLC-like phosphodiesterases"/>
    <property type="match status" value="2"/>
</dbReference>
<feature type="region of interest" description="Disordered" evidence="8">
    <location>
        <begin position="767"/>
        <end position="795"/>
    </location>
</feature>
<keyword evidence="3 9" id="KW-0732">Signal</keyword>
<feature type="chain" id="PRO_5022728181" description="glycerophosphodiester phosphodiesterase" evidence="9">
    <location>
        <begin position="26"/>
        <end position="814"/>
    </location>
</feature>
<comment type="catalytic activity">
    <reaction evidence="7">
        <text>a sn-glycero-3-phosphodiester + H2O = an alcohol + sn-glycerol 3-phosphate + H(+)</text>
        <dbReference type="Rhea" id="RHEA:12969"/>
        <dbReference type="ChEBI" id="CHEBI:15377"/>
        <dbReference type="ChEBI" id="CHEBI:15378"/>
        <dbReference type="ChEBI" id="CHEBI:30879"/>
        <dbReference type="ChEBI" id="CHEBI:57597"/>
        <dbReference type="ChEBI" id="CHEBI:83408"/>
        <dbReference type="EC" id="3.1.4.46"/>
    </reaction>
</comment>
<dbReference type="PANTHER" id="PTHR43620:SF7">
    <property type="entry name" value="GLYCEROPHOSPHODIESTER PHOSPHODIESTERASE GDPD5-RELATED"/>
    <property type="match status" value="1"/>
</dbReference>
<evidence type="ECO:0000256" key="8">
    <source>
        <dbReference type="SAM" id="MobiDB-lite"/>
    </source>
</evidence>
<evidence type="ECO:0000256" key="1">
    <source>
        <dbReference type="ARBA" id="ARBA00007277"/>
    </source>
</evidence>
<keyword evidence="6" id="KW-0325">Glycoprotein</keyword>
<gene>
    <name evidence="11" type="ORF">STAS_32564</name>
</gene>
<dbReference type="FunFam" id="3.20.20.190:FF:000011">
    <property type="entry name" value="Glycerophosphodiester phosphodiesterase GDPDL3"/>
    <property type="match status" value="1"/>
</dbReference>
<evidence type="ECO:0000256" key="4">
    <source>
        <dbReference type="ARBA" id="ARBA00022798"/>
    </source>
</evidence>
<dbReference type="PANTHER" id="PTHR43620">
    <property type="entry name" value="GLYCEROPHOSPHORYL DIESTER PHOSPHODIESTERASE"/>
    <property type="match status" value="1"/>
</dbReference>
<evidence type="ECO:0000256" key="9">
    <source>
        <dbReference type="SAM" id="SignalP"/>
    </source>
</evidence>
<dbReference type="OrthoDB" id="1058301at2759"/>
<proteinExistence type="inferred from homology"/>
<dbReference type="InterPro" id="IPR030395">
    <property type="entry name" value="GP_PDE_dom"/>
</dbReference>
<reference evidence="12" key="1">
    <citation type="journal article" date="2019" name="Curr. Biol.">
        <title>Genome Sequence of Striga asiatica Provides Insight into the Evolution of Plant Parasitism.</title>
        <authorList>
            <person name="Yoshida S."/>
            <person name="Kim S."/>
            <person name="Wafula E.K."/>
            <person name="Tanskanen J."/>
            <person name="Kim Y.M."/>
            <person name="Honaas L."/>
            <person name="Yang Z."/>
            <person name="Spallek T."/>
            <person name="Conn C.E."/>
            <person name="Ichihashi Y."/>
            <person name="Cheong K."/>
            <person name="Cui S."/>
            <person name="Der J.P."/>
            <person name="Gundlach H."/>
            <person name="Jiao Y."/>
            <person name="Hori C."/>
            <person name="Ishida J.K."/>
            <person name="Kasahara H."/>
            <person name="Kiba T."/>
            <person name="Kim M.S."/>
            <person name="Koo N."/>
            <person name="Laohavisit A."/>
            <person name="Lee Y.H."/>
            <person name="Lumba S."/>
            <person name="McCourt P."/>
            <person name="Mortimer J.C."/>
            <person name="Mutuku J.M."/>
            <person name="Nomura T."/>
            <person name="Sasaki-Sekimoto Y."/>
            <person name="Seto Y."/>
            <person name="Wang Y."/>
            <person name="Wakatake T."/>
            <person name="Sakakibara H."/>
            <person name="Demura T."/>
            <person name="Yamaguchi S."/>
            <person name="Yoneyama K."/>
            <person name="Manabe R.I."/>
            <person name="Nelson D.C."/>
            <person name="Schulman A.H."/>
            <person name="Timko M.P."/>
            <person name="dePamphilis C.W."/>
            <person name="Choi D."/>
            <person name="Shirasu K."/>
        </authorList>
    </citation>
    <scope>NUCLEOTIDE SEQUENCE [LARGE SCALE GENOMIC DNA]</scope>
    <source>
        <strain evidence="12">cv. UVA1</strain>
    </source>
</reference>
<keyword evidence="12" id="KW-1185">Reference proteome</keyword>
<accession>A0A5A7REC8</accession>
<dbReference type="InterPro" id="IPR017946">
    <property type="entry name" value="PLC-like_Pdiesterase_TIM-brl"/>
</dbReference>
<evidence type="ECO:0000259" key="10">
    <source>
        <dbReference type="PROSITE" id="PS51704"/>
    </source>
</evidence>
<keyword evidence="5" id="KW-0378">Hydrolase</keyword>
<sequence>MWKLRAVFGFFCFLLLCSSPALVSGQRSTRGASRWQTLTGDPPLVLARGGFSGVFPDSSTLAYSFAVQMGLPNLLVSCDVKLTRDGVGICFPSLMLQNASDTDVIYPNRSSNTYVVNGVRMQGYFTLDFDFSELDNVSLKEAIFSRPPYFDHVELQILTPQMVYNNPPDPPSGLWLNIQNNNILQFAPSSRFFAEITRDYFVVRQLKLHVNQARKYDTFFSQHNLSMRSYVLSLYRRSSGVIINYISSPEVGFLRSLRNRVGTTRLVFLFLGPTDTEPTTNQTYSSFLNNLTAIRSFADGILVPKNYIWPVDNRQYLLNYTSLVADAHRAGLEVFASGFANDASLPYNYSYDPVSEYLSFIDNGQFSVDGVLSDFPLTPSTTIDCYSHMRRNDTIIANITIISSEGASGDYPGCTDVAYIKAASDGADILDCPVQMSSDGVPFCLGSIDLRNRTNIAQSPLANRATDNPDLHIQNGIFTYNLTWSEIQTLRRMLLVSTVMHLLLLCSAAISNPYVDGYALFRNPIARNDGNFMQLSDFLAFANNQSSVSGILISIENAAYLAENQGLGMTDAVLSALSSSGYNNQTSKRVLIESSDSSVLRNVTAAGVPYELVYDVDEDVGAVPDSTISEIQRFARSVVVSKRSVFPTDELFVKGETDVVERLQRFNLTVYVRLFRNEYPSQAWDFLSDPYVEINNYVAAKGINGLITEFPATANRYRRNRCLGYNGTNPPMYTQPVPPGGLIGLMSNQSLPPAEAPLPVLTDVTEPPLPSVVLRPPPGSPPPAQGPARPNGQPKTLVASTSTLILLLLVAFVL</sequence>
<dbReference type="Gene3D" id="3.20.20.190">
    <property type="entry name" value="Phosphatidylinositol (PI) phosphodiesterase"/>
    <property type="match status" value="2"/>
</dbReference>
<feature type="compositionally biased region" description="Low complexity" evidence="8">
    <location>
        <begin position="786"/>
        <end position="795"/>
    </location>
</feature>
<evidence type="ECO:0000256" key="5">
    <source>
        <dbReference type="ARBA" id="ARBA00022801"/>
    </source>
</evidence>
<dbReference type="CDD" id="cd08604">
    <property type="entry name" value="GDPD_SHV3_repeat_2"/>
    <property type="match status" value="1"/>
</dbReference>
<dbReference type="Proteomes" id="UP000325081">
    <property type="component" value="Unassembled WGS sequence"/>
</dbReference>
<dbReference type="Pfam" id="PF03009">
    <property type="entry name" value="GDPD"/>
    <property type="match status" value="2"/>
</dbReference>